<gene>
    <name evidence="6" type="ORF">BN1232_03996</name>
</gene>
<keyword evidence="3" id="KW-0804">Transcription</keyword>
<dbReference type="STRING" id="141349.BN1232_03996"/>
<protein>
    <submittedName>
        <fullName evidence="6">TetR family transcriptional regulator</fullName>
    </submittedName>
</protein>
<dbReference type="InterPro" id="IPR001647">
    <property type="entry name" value="HTH_TetR"/>
</dbReference>
<dbReference type="AlphaFoldDB" id="A0A0E4GZ63"/>
<evidence type="ECO:0000313" key="7">
    <source>
        <dbReference type="Proteomes" id="UP000199251"/>
    </source>
</evidence>
<keyword evidence="1" id="KW-0805">Transcription regulation</keyword>
<dbReference type="InterPro" id="IPR023772">
    <property type="entry name" value="DNA-bd_HTH_TetR-type_CS"/>
</dbReference>
<evidence type="ECO:0000256" key="1">
    <source>
        <dbReference type="ARBA" id="ARBA00023015"/>
    </source>
</evidence>
<dbReference type="PANTHER" id="PTHR30055:SF234">
    <property type="entry name" value="HTH-TYPE TRANSCRIPTIONAL REGULATOR BETI"/>
    <property type="match status" value="1"/>
</dbReference>
<dbReference type="GO" id="GO:0000976">
    <property type="term" value="F:transcription cis-regulatory region binding"/>
    <property type="evidence" value="ECO:0007669"/>
    <property type="project" value="TreeGrafter"/>
</dbReference>
<evidence type="ECO:0000256" key="2">
    <source>
        <dbReference type="ARBA" id="ARBA00023125"/>
    </source>
</evidence>
<dbReference type="GO" id="GO:0003700">
    <property type="term" value="F:DNA-binding transcription factor activity"/>
    <property type="evidence" value="ECO:0007669"/>
    <property type="project" value="TreeGrafter"/>
</dbReference>
<evidence type="ECO:0000256" key="4">
    <source>
        <dbReference type="PROSITE-ProRule" id="PRU00335"/>
    </source>
</evidence>
<dbReference type="RefSeq" id="WP_090604281.1">
    <property type="nucleotide sequence ID" value="NZ_CTEE01000001.1"/>
</dbReference>
<dbReference type="SUPFAM" id="SSF46689">
    <property type="entry name" value="Homeodomain-like"/>
    <property type="match status" value="1"/>
</dbReference>
<dbReference type="InterPro" id="IPR009057">
    <property type="entry name" value="Homeodomain-like_sf"/>
</dbReference>
<dbReference type="InterPro" id="IPR050109">
    <property type="entry name" value="HTH-type_TetR-like_transc_reg"/>
</dbReference>
<feature type="DNA-binding region" description="H-T-H motif" evidence="4">
    <location>
        <begin position="33"/>
        <end position="52"/>
    </location>
</feature>
<evidence type="ECO:0000256" key="3">
    <source>
        <dbReference type="ARBA" id="ARBA00023163"/>
    </source>
</evidence>
<dbReference type="OrthoDB" id="9795011at2"/>
<dbReference type="Proteomes" id="UP000199251">
    <property type="component" value="Unassembled WGS sequence"/>
</dbReference>
<accession>A0A0E4GZ63</accession>
<dbReference type="PROSITE" id="PS01081">
    <property type="entry name" value="HTH_TETR_1"/>
    <property type="match status" value="1"/>
</dbReference>
<sequence length="198" mass="21992">MPRRPRRTTPEVRHLILQAARERFAAVGFAGATTIAIAQSADVSETVLFRHFPTKERLFEAAVVEPFEEYVGRYTEGWRHLPVTAAEPATVLREYAAALYDIVASERELFAALMARGLHSDELAAAFAMLDEMAKTVAEAYNLDYDGPIAVRAAFMMVMSTSVFHESLFAGTDGMTRDRIVGELGEMLVGAALHRRRQ</sequence>
<organism evidence="6 7">
    <name type="scientific">Mycobacterium lentiflavum</name>
    <dbReference type="NCBI Taxonomy" id="141349"/>
    <lineage>
        <taxon>Bacteria</taxon>
        <taxon>Bacillati</taxon>
        <taxon>Actinomycetota</taxon>
        <taxon>Actinomycetes</taxon>
        <taxon>Mycobacteriales</taxon>
        <taxon>Mycobacteriaceae</taxon>
        <taxon>Mycobacterium</taxon>
        <taxon>Mycobacterium simiae complex</taxon>
    </lineage>
</organism>
<dbReference type="PANTHER" id="PTHR30055">
    <property type="entry name" value="HTH-TYPE TRANSCRIPTIONAL REGULATOR RUTR"/>
    <property type="match status" value="1"/>
</dbReference>
<feature type="domain" description="HTH tetR-type" evidence="5">
    <location>
        <begin position="10"/>
        <end position="70"/>
    </location>
</feature>
<keyword evidence="2 4" id="KW-0238">DNA-binding</keyword>
<dbReference type="PRINTS" id="PR00455">
    <property type="entry name" value="HTHTETR"/>
</dbReference>
<reference evidence="6 7" key="1">
    <citation type="submission" date="2015-03" db="EMBL/GenBank/DDBJ databases">
        <authorList>
            <person name="Urmite Genomes"/>
        </authorList>
    </citation>
    <scope>NUCLEOTIDE SEQUENCE [LARGE SCALE GENOMIC DNA]</scope>
    <source>
        <strain evidence="6 7">CSUR P1491</strain>
    </source>
</reference>
<dbReference type="EMBL" id="CTEE01000001">
    <property type="protein sequence ID" value="CQD17740.1"/>
    <property type="molecule type" value="Genomic_DNA"/>
</dbReference>
<evidence type="ECO:0000259" key="5">
    <source>
        <dbReference type="PROSITE" id="PS50977"/>
    </source>
</evidence>
<dbReference type="Gene3D" id="1.10.357.10">
    <property type="entry name" value="Tetracycline Repressor, domain 2"/>
    <property type="match status" value="1"/>
</dbReference>
<proteinExistence type="predicted"/>
<dbReference type="Pfam" id="PF00440">
    <property type="entry name" value="TetR_N"/>
    <property type="match status" value="1"/>
</dbReference>
<dbReference type="PROSITE" id="PS50977">
    <property type="entry name" value="HTH_TETR_2"/>
    <property type="match status" value="1"/>
</dbReference>
<evidence type="ECO:0000313" key="6">
    <source>
        <dbReference type="EMBL" id="CQD17740.1"/>
    </source>
</evidence>
<name>A0A0E4GZ63_MYCLN</name>